<accession>A0A516Q096</accession>
<organism evidence="1 2">
    <name type="scientific">Microlunatus elymi</name>
    <dbReference type="NCBI Taxonomy" id="2596828"/>
    <lineage>
        <taxon>Bacteria</taxon>
        <taxon>Bacillati</taxon>
        <taxon>Actinomycetota</taxon>
        <taxon>Actinomycetes</taxon>
        <taxon>Propionibacteriales</taxon>
        <taxon>Propionibacteriaceae</taxon>
        <taxon>Microlunatus</taxon>
    </lineage>
</organism>
<evidence type="ECO:0000313" key="2">
    <source>
        <dbReference type="Proteomes" id="UP000319263"/>
    </source>
</evidence>
<reference evidence="1 2" key="1">
    <citation type="submission" date="2019-07" db="EMBL/GenBank/DDBJ databases">
        <title>Microlunatus dokdonensis sp. nov. isolated from the rhizospheric soil of the wild plant Elymus tsukushiensis.</title>
        <authorList>
            <person name="Ghim S.-Y."/>
            <person name="Hwang Y.-J."/>
            <person name="Son J.-S."/>
            <person name="Shin J.-H."/>
        </authorList>
    </citation>
    <scope>NUCLEOTIDE SEQUENCE [LARGE SCALE GENOMIC DNA]</scope>
    <source>
        <strain evidence="1 2">KUDC0627</strain>
    </source>
</reference>
<gene>
    <name evidence="1" type="ORF">FOE78_13775</name>
</gene>
<sequence length="171" mass="18999">MTLSGLILRIPEADELVGELRRRLDPVAGRGVPAHVTVLFPFVPPVGINAEVRERVAEIAGAVPSFDYRFSRIGWFGETVIFLEPDDPRPFVELTQRLWDGFPAYPPYGGRFDTVHPHLTIGDDQPLEQLKAAEHSLAGFDPIVGTATRLTLMAQNDDRQWNQAGDWPLSG</sequence>
<dbReference type="GO" id="GO:0016874">
    <property type="term" value="F:ligase activity"/>
    <property type="evidence" value="ECO:0007669"/>
    <property type="project" value="UniProtKB-KW"/>
</dbReference>
<dbReference type="Pfam" id="PF13563">
    <property type="entry name" value="2_5_RNA_ligase2"/>
    <property type="match status" value="1"/>
</dbReference>
<dbReference type="OrthoDB" id="2082235at2"/>
<dbReference type="KEGG" id="mik:FOE78_13775"/>
<keyword evidence="2" id="KW-1185">Reference proteome</keyword>
<dbReference type="RefSeq" id="WP_143986800.1">
    <property type="nucleotide sequence ID" value="NZ_CP041692.1"/>
</dbReference>
<proteinExistence type="predicted"/>
<evidence type="ECO:0000313" key="1">
    <source>
        <dbReference type="EMBL" id="QDP96838.1"/>
    </source>
</evidence>
<dbReference type="Proteomes" id="UP000319263">
    <property type="component" value="Chromosome"/>
</dbReference>
<dbReference type="Gene3D" id="3.90.1140.10">
    <property type="entry name" value="Cyclic phosphodiesterase"/>
    <property type="match status" value="1"/>
</dbReference>
<keyword evidence="1" id="KW-0436">Ligase</keyword>
<protein>
    <submittedName>
        <fullName evidence="1">2'-5' RNA ligase family protein</fullName>
    </submittedName>
</protein>
<name>A0A516Q096_9ACTN</name>
<dbReference type="EMBL" id="CP041692">
    <property type="protein sequence ID" value="QDP96838.1"/>
    <property type="molecule type" value="Genomic_DNA"/>
</dbReference>
<dbReference type="InterPro" id="IPR009097">
    <property type="entry name" value="Cyclic_Pdiesterase"/>
</dbReference>
<dbReference type="SUPFAM" id="SSF55144">
    <property type="entry name" value="LigT-like"/>
    <property type="match status" value="1"/>
</dbReference>
<dbReference type="AlphaFoldDB" id="A0A516Q096"/>